<name>A0A0E3BJU4_9BURK</name>
<reference evidence="1 2" key="1">
    <citation type="submission" date="2013-09" db="EMBL/GenBank/DDBJ databases">
        <title>High correlation between genotypes and phenotypes of environmental bacteria Comamonas testosteroni strains.</title>
        <authorList>
            <person name="Liu L."/>
            <person name="Zhu W."/>
            <person name="Xia X."/>
            <person name="Xu B."/>
            <person name="Luo M."/>
            <person name="Wang G."/>
        </authorList>
    </citation>
    <scope>NUCLEOTIDE SEQUENCE [LARGE SCALE GENOMIC DNA]</scope>
    <source>
        <strain evidence="1 2">JL14</strain>
    </source>
</reference>
<evidence type="ECO:0000313" key="2">
    <source>
        <dbReference type="Proteomes" id="UP000029567"/>
    </source>
</evidence>
<organism evidence="1 2">
    <name type="scientific">Comamonas thiooxydans</name>
    <dbReference type="NCBI Taxonomy" id="363952"/>
    <lineage>
        <taxon>Bacteria</taxon>
        <taxon>Pseudomonadati</taxon>
        <taxon>Pseudomonadota</taxon>
        <taxon>Betaproteobacteria</taxon>
        <taxon>Burkholderiales</taxon>
        <taxon>Comamonadaceae</taxon>
        <taxon>Comamonas</taxon>
    </lineage>
</organism>
<comment type="caution">
    <text evidence="1">The sequence shown here is derived from an EMBL/GenBank/DDBJ whole genome shotgun (WGS) entry which is preliminary data.</text>
</comment>
<evidence type="ECO:0000313" key="1">
    <source>
        <dbReference type="EMBL" id="KGG91117.1"/>
    </source>
</evidence>
<dbReference type="Proteomes" id="UP000029567">
    <property type="component" value="Unassembled WGS sequence"/>
</dbReference>
<sequence>MEPDIRHKERMSDAAVIGRLSSLIGRMRTSRVTSSIRQRIHT</sequence>
<gene>
    <name evidence="1" type="ORF">P245_14140</name>
</gene>
<dbReference type="EMBL" id="AWTN01000093">
    <property type="protein sequence ID" value="KGG91117.1"/>
    <property type="molecule type" value="Genomic_DNA"/>
</dbReference>
<accession>A0A0E3BJU4</accession>
<dbReference type="AlphaFoldDB" id="A0A0E3BJU4"/>
<protein>
    <submittedName>
        <fullName evidence="1">Uncharacterized protein</fullName>
    </submittedName>
</protein>
<proteinExistence type="predicted"/>